<gene>
    <name evidence="1" type="ORF">THAOC_13061</name>
</gene>
<evidence type="ECO:0000313" key="2">
    <source>
        <dbReference type="Proteomes" id="UP000266841"/>
    </source>
</evidence>
<evidence type="ECO:0000313" key="1">
    <source>
        <dbReference type="EMBL" id="EJK66039.1"/>
    </source>
</evidence>
<name>K0SM42_THAOC</name>
<protein>
    <submittedName>
        <fullName evidence="1">Uncharacterized protein</fullName>
    </submittedName>
</protein>
<accession>K0SM42</accession>
<dbReference type="AlphaFoldDB" id="K0SM42"/>
<comment type="caution">
    <text evidence="1">The sequence shown here is derived from an EMBL/GenBank/DDBJ whole genome shotgun (WGS) entry which is preliminary data.</text>
</comment>
<reference evidence="1 2" key="1">
    <citation type="journal article" date="2012" name="Genome Biol.">
        <title>Genome and low-iron response of an oceanic diatom adapted to chronic iron limitation.</title>
        <authorList>
            <person name="Lommer M."/>
            <person name="Specht M."/>
            <person name="Roy A.S."/>
            <person name="Kraemer L."/>
            <person name="Andreson R."/>
            <person name="Gutowska M.A."/>
            <person name="Wolf J."/>
            <person name="Bergner S.V."/>
            <person name="Schilhabel M.B."/>
            <person name="Klostermeier U.C."/>
            <person name="Beiko R.G."/>
            <person name="Rosenstiel P."/>
            <person name="Hippler M."/>
            <person name="Laroche J."/>
        </authorList>
    </citation>
    <scope>NUCLEOTIDE SEQUENCE [LARGE SCALE GENOMIC DNA]</scope>
    <source>
        <strain evidence="1 2">CCMP1005</strain>
    </source>
</reference>
<dbReference type="EMBL" id="AGNL01015310">
    <property type="protein sequence ID" value="EJK66039.1"/>
    <property type="molecule type" value="Genomic_DNA"/>
</dbReference>
<sequence length="150" mass="15607">MTPNHKSSQAARCLLLLSTTGDMILKPDISIPGVGDSFGMHMSTEESPDGSMVEHLSSEQKAVGSSPTSGAFCSNRASIWMVESCFEVGFGSGRELLSDGEVCDVPKSSHGAAPTSGWVSGELMGQTGTPSTASGVSPKIIFRDAFEAFT</sequence>
<keyword evidence="2" id="KW-1185">Reference proteome</keyword>
<dbReference type="Proteomes" id="UP000266841">
    <property type="component" value="Unassembled WGS sequence"/>
</dbReference>
<proteinExistence type="predicted"/>
<organism evidence="1 2">
    <name type="scientific">Thalassiosira oceanica</name>
    <name type="common">Marine diatom</name>
    <dbReference type="NCBI Taxonomy" id="159749"/>
    <lineage>
        <taxon>Eukaryota</taxon>
        <taxon>Sar</taxon>
        <taxon>Stramenopiles</taxon>
        <taxon>Ochrophyta</taxon>
        <taxon>Bacillariophyta</taxon>
        <taxon>Coscinodiscophyceae</taxon>
        <taxon>Thalassiosirophycidae</taxon>
        <taxon>Thalassiosirales</taxon>
        <taxon>Thalassiosiraceae</taxon>
        <taxon>Thalassiosira</taxon>
    </lineage>
</organism>